<dbReference type="SUPFAM" id="SSF52833">
    <property type="entry name" value="Thioredoxin-like"/>
    <property type="match status" value="1"/>
</dbReference>
<dbReference type="InterPro" id="IPR050553">
    <property type="entry name" value="Thioredoxin_ResA/DsbE_sf"/>
</dbReference>
<keyword evidence="3" id="KW-0812">Transmembrane</keyword>
<dbReference type="PROSITE" id="PS00194">
    <property type="entry name" value="THIOREDOXIN_1"/>
    <property type="match status" value="1"/>
</dbReference>
<dbReference type="GO" id="GO:0016853">
    <property type="term" value="F:isomerase activity"/>
    <property type="evidence" value="ECO:0007669"/>
    <property type="project" value="UniProtKB-KW"/>
</dbReference>
<feature type="transmembrane region" description="Helical" evidence="3">
    <location>
        <begin position="12"/>
        <end position="29"/>
    </location>
</feature>
<keyword evidence="3" id="KW-1133">Transmembrane helix</keyword>
<keyword evidence="6" id="KW-1185">Reference proteome</keyword>
<dbReference type="GO" id="GO:0016491">
    <property type="term" value="F:oxidoreductase activity"/>
    <property type="evidence" value="ECO:0007669"/>
    <property type="project" value="InterPro"/>
</dbReference>
<protein>
    <submittedName>
        <fullName evidence="5">Thiol-disulfide isomerase or thioredoxin</fullName>
    </submittedName>
</protein>
<dbReference type="Pfam" id="PF00578">
    <property type="entry name" value="AhpC-TSA"/>
    <property type="match status" value="1"/>
</dbReference>
<evidence type="ECO:0000259" key="4">
    <source>
        <dbReference type="PROSITE" id="PS51352"/>
    </source>
</evidence>
<dbReference type="GO" id="GO:0016209">
    <property type="term" value="F:antioxidant activity"/>
    <property type="evidence" value="ECO:0007669"/>
    <property type="project" value="InterPro"/>
</dbReference>
<feature type="compositionally biased region" description="Polar residues" evidence="2">
    <location>
        <begin position="36"/>
        <end position="47"/>
    </location>
</feature>
<feature type="compositionally biased region" description="Basic and acidic residues" evidence="2">
    <location>
        <begin position="48"/>
        <end position="57"/>
    </location>
</feature>
<evidence type="ECO:0000313" key="6">
    <source>
        <dbReference type="Proteomes" id="UP000198660"/>
    </source>
</evidence>
<dbReference type="OrthoDB" id="25753at2"/>
<dbReference type="InterPro" id="IPR013766">
    <property type="entry name" value="Thioredoxin_domain"/>
</dbReference>
<evidence type="ECO:0000256" key="3">
    <source>
        <dbReference type="SAM" id="Phobius"/>
    </source>
</evidence>
<feature type="region of interest" description="Disordered" evidence="2">
    <location>
        <begin position="35"/>
        <end position="58"/>
    </location>
</feature>
<accession>A0A1I6QBE4</accession>
<dbReference type="InterPro" id="IPR000866">
    <property type="entry name" value="AhpC/TSA"/>
</dbReference>
<name>A0A1I6QBE4_9BACL</name>
<dbReference type="EMBL" id="FPAA01000003">
    <property type="protein sequence ID" value="SFS49610.1"/>
    <property type="molecule type" value="Genomic_DNA"/>
</dbReference>
<dbReference type="PANTHER" id="PTHR42852:SF13">
    <property type="entry name" value="PROTEIN DIPZ"/>
    <property type="match status" value="1"/>
</dbReference>
<evidence type="ECO:0000256" key="2">
    <source>
        <dbReference type="SAM" id="MobiDB-lite"/>
    </source>
</evidence>
<dbReference type="Gene3D" id="3.40.30.10">
    <property type="entry name" value="Glutaredoxin"/>
    <property type="match status" value="1"/>
</dbReference>
<evidence type="ECO:0000256" key="1">
    <source>
        <dbReference type="ARBA" id="ARBA00023157"/>
    </source>
</evidence>
<dbReference type="PANTHER" id="PTHR42852">
    <property type="entry name" value="THIOL:DISULFIDE INTERCHANGE PROTEIN DSBE"/>
    <property type="match status" value="1"/>
</dbReference>
<dbReference type="Proteomes" id="UP000198660">
    <property type="component" value="Unassembled WGS sequence"/>
</dbReference>
<proteinExistence type="predicted"/>
<feature type="domain" description="Thioredoxin" evidence="4">
    <location>
        <begin position="70"/>
        <end position="208"/>
    </location>
</feature>
<sequence>MGQGVKRYKNVMIGSLLVIALGIALWTGLPKEKKGMNSQQAKAVHSSSTKEAEKGNAESRLFGENQLVRASEGKQLPNITLATMDGKHAKLIPGKKPTLINLWASWCPPCQEEMPHLQKAYNQYNDQMNFSMVNLTKLDSVKKAKEYLKQGNYTFPVLLDEHGDVGEALEVINIPQTYIVDKDGVILYHINGMLNKEQLNYLLKKITS</sequence>
<organism evidence="5 6">
    <name type="scientific">Marininema halotolerans</name>
    <dbReference type="NCBI Taxonomy" id="1155944"/>
    <lineage>
        <taxon>Bacteria</taxon>
        <taxon>Bacillati</taxon>
        <taxon>Bacillota</taxon>
        <taxon>Bacilli</taxon>
        <taxon>Bacillales</taxon>
        <taxon>Thermoactinomycetaceae</taxon>
        <taxon>Marininema</taxon>
    </lineage>
</organism>
<dbReference type="AlphaFoldDB" id="A0A1I6QBE4"/>
<evidence type="ECO:0000313" key="5">
    <source>
        <dbReference type="EMBL" id="SFS49610.1"/>
    </source>
</evidence>
<keyword evidence="5" id="KW-0413">Isomerase</keyword>
<keyword evidence="1" id="KW-1015">Disulfide bond</keyword>
<dbReference type="InterPro" id="IPR036249">
    <property type="entry name" value="Thioredoxin-like_sf"/>
</dbReference>
<keyword evidence="3" id="KW-0472">Membrane</keyword>
<gene>
    <name evidence="5" type="ORF">SAMN05444972_10313</name>
</gene>
<dbReference type="InterPro" id="IPR017937">
    <property type="entry name" value="Thioredoxin_CS"/>
</dbReference>
<reference evidence="6" key="1">
    <citation type="submission" date="2016-10" db="EMBL/GenBank/DDBJ databases">
        <authorList>
            <person name="Varghese N."/>
            <person name="Submissions S."/>
        </authorList>
    </citation>
    <scope>NUCLEOTIDE SEQUENCE [LARGE SCALE GENOMIC DNA]</scope>
    <source>
        <strain evidence="6">DSM 45789</strain>
    </source>
</reference>
<dbReference type="CDD" id="cd02966">
    <property type="entry name" value="TlpA_like_family"/>
    <property type="match status" value="1"/>
</dbReference>
<dbReference type="RefSeq" id="WP_091834534.1">
    <property type="nucleotide sequence ID" value="NZ_FPAA01000003.1"/>
</dbReference>
<dbReference type="PROSITE" id="PS51352">
    <property type="entry name" value="THIOREDOXIN_2"/>
    <property type="match status" value="1"/>
</dbReference>